<dbReference type="Proteomes" id="UP000554482">
    <property type="component" value="Unassembled WGS sequence"/>
</dbReference>
<accession>A0A7J6UXU0</accession>
<keyword evidence="2" id="KW-1185">Reference proteome</keyword>
<name>A0A7J6UXU0_THATH</name>
<proteinExistence type="predicted"/>
<dbReference type="AlphaFoldDB" id="A0A7J6UXU0"/>
<evidence type="ECO:0000313" key="1">
    <source>
        <dbReference type="EMBL" id="KAF5177433.1"/>
    </source>
</evidence>
<reference evidence="1 2" key="1">
    <citation type="submission" date="2020-06" db="EMBL/GenBank/DDBJ databases">
        <title>Transcriptomic and genomic resources for Thalictrum thalictroides and T. hernandezii: Facilitating candidate gene discovery in an emerging model plant lineage.</title>
        <authorList>
            <person name="Arias T."/>
            <person name="Riano-Pachon D.M."/>
            <person name="Di Stilio V.S."/>
        </authorList>
    </citation>
    <scope>NUCLEOTIDE SEQUENCE [LARGE SCALE GENOMIC DNA]</scope>
    <source>
        <strain evidence="2">cv. WT478/WT964</strain>
        <tissue evidence="1">Leaves</tissue>
    </source>
</reference>
<protein>
    <submittedName>
        <fullName evidence="1">Uncharacterized protein</fullName>
    </submittedName>
</protein>
<organism evidence="1 2">
    <name type="scientific">Thalictrum thalictroides</name>
    <name type="common">Rue-anemone</name>
    <name type="synonym">Anemone thalictroides</name>
    <dbReference type="NCBI Taxonomy" id="46969"/>
    <lineage>
        <taxon>Eukaryota</taxon>
        <taxon>Viridiplantae</taxon>
        <taxon>Streptophyta</taxon>
        <taxon>Embryophyta</taxon>
        <taxon>Tracheophyta</taxon>
        <taxon>Spermatophyta</taxon>
        <taxon>Magnoliopsida</taxon>
        <taxon>Ranunculales</taxon>
        <taxon>Ranunculaceae</taxon>
        <taxon>Thalictroideae</taxon>
        <taxon>Thalictrum</taxon>
    </lineage>
</organism>
<gene>
    <name evidence="1" type="ORF">FRX31_032974</name>
</gene>
<sequence length="68" mass="7952">MKYLSQFYKKGGFMEQNATTRVPWWNDQRVSRPRSHLERDTYQVGLKDVSCGDIQVNVKCSFKSVHLG</sequence>
<evidence type="ECO:0000313" key="2">
    <source>
        <dbReference type="Proteomes" id="UP000554482"/>
    </source>
</evidence>
<comment type="caution">
    <text evidence="1">The sequence shown here is derived from an EMBL/GenBank/DDBJ whole genome shotgun (WGS) entry which is preliminary data.</text>
</comment>
<dbReference type="EMBL" id="JABWDY010041387">
    <property type="protein sequence ID" value="KAF5177433.1"/>
    <property type="molecule type" value="Genomic_DNA"/>
</dbReference>